<sequence length="165" mass="18740">MTLETGSDNLISLLSLMPHPEGGHFKETYRSQHRVNREGDAVSRSASTAIYYLLRGRERSTWHRIRSDEMWHFYDGVPLRIYVLEPDGGLSVLTLGHPLRHAGAQFQALVPAGRWFAAECEEPEGYSLVGCTVAPGFEFEEFEIGDESLLKQDWPEHAELIARLR</sequence>
<dbReference type="PANTHER" id="PTHR33387:SF3">
    <property type="entry name" value="DUF985 DOMAIN-CONTAINING PROTEIN"/>
    <property type="match status" value="1"/>
</dbReference>
<dbReference type="RefSeq" id="WP_071360355.1">
    <property type="nucleotide sequence ID" value="NZ_JRYB01000001.1"/>
</dbReference>
<protein>
    <recommendedName>
        <fullName evidence="1">DUF985 domain-containing protein</fullName>
    </recommendedName>
</protein>
<dbReference type="InterPro" id="IPR011051">
    <property type="entry name" value="RmlC_Cupin_sf"/>
</dbReference>
<dbReference type="AlphaFoldDB" id="A0A1S2N9K9"/>
<dbReference type="Proteomes" id="UP000180246">
    <property type="component" value="Unassembled WGS sequence"/>
</dbReference>
<proteinExistence type="predicted"/>
<dbReference type="PANTHER" id="PTHR33387">
    <property type="entry name" value="RMLC-LIKE JELLY ROLL FOLD PROTEIN"/>
    <property type="match status" value="1"/>
</dbReference>
<evidence type="ECO:0000259" key="1">
    <source>
        <dbReference type="Pfam" id="PF06172"/>
    </source>
</evidence>
<dbReference type="SUPFAM" id="SSF51182">
    <property type="entry name" value="RmlC-like cupins"/>
    <property type="match status" value="1"/>
</dbReference>
<comment type="caution">
    <text evidence="2">The sequence shown here is derived from an EMBL/GenBank/DDBJ whole genome shotgun (WGS) entry which is preliminary data.</text>
</comment>
<gene>
    <name evidence="2" type="ORF">LO55_557</name>
</gene>
<organism evidence="2 3">
    <name type="scientific">Massilia timonae</name>
    <dbReference type="NCBI Taxonomy" id="47229"/>
    <lineage>
        <taxon>Bacteria</taxon>
        <taxon>Pseudomonadati</taxon>
        <taxon>Pseudomonadota</taxon>
        <taxon>Betaproteobacteria</taxon>
        <taxon>Burkholderiales</taxon>
        <taxon>Oxalobacteraceae</taxon>
        <taxon>Telluria group</taxon>
        <taxon>Massilia</taxon>
    </lineage>
</organism>
<dbReference type="InterPro" id="IPR039935">
    <property type="entry name" value="YML079W-like"/>
</dbReference>
<dbReference type="CDD" id="cd06121">
    <property type="entry name" value="cupin_YML079wp"/>
    <property type="match status" value="1"/>
</dbReference>
<feature type="domain" description="DUF985" evidence="1">
    <location>
        <begin position="9"/>
        <end position="144"/>
    </location>
</feature>
<name>A0A1S2N9K9_9BURK</name>
<accession>A0A1S2N9K9</accession>
<dbReference type="InterPro" id="IPR009327">
    <property type="entry name" value="Cupin_DUF985"/>
</dbReference>
<evidence type="ECO:0000313" key="3">
    <source>
        <dbReference type="Proteomes" id="UP000180246"/>
    </source>
</evidence>
<dbReference type="InterPro" id="IPR014710">
    <property type="entry name" value="RmlC-like_jellyroll"/>
</dbReference>
<dbReference type="Pfam" id="PF06172">
    <property type="entry name" value="Cupin_5"/>
    <property type="match status" value="1"/>
</dbReference>
<evidence type="ECO:0000313" key="2">
    <source>
        <dbReference type="EMBL" id="OIJ41766.1"/>
    </source>
</evidence>
<dbReference type="Gene3D" id="2.60.120.10">
    <property type="entry name" value="Jelly Rolls"/>
    <property type="match status" value="1"/>
</dbReference>
<reference evidence="2 3" key="1">
    <citation type="submission" date="2014-10" db="EMBL/GenBank/DDBJ databases">
        <authorList>
            <person name="Seo M.-J."/>
            <person name="Seok Y.J."/>
            <person name="Cha I.-T."/>
        </authorList>
    </citation>
    <scope>NUCLEOTIDE SEQUENCE [LARGE SCALE GENOMIC DNA]</scope>
    <source>
        <strain evidence="2 3">NEU</strain>
    </source>
</reference>
<dbReference type="EMBL" id="JRYB01000001">
    <property type="protein sequence ID" value="OIJ41766.1"/>
    <property type="molecule type" value="Genomic_DNA"/>
</dbReference>